<keyword evidence="2" id="KW-0812">Transmembrane</keyword>
<dbReference type="InterPro" id="IPR052403">
    <property type="entry name" value="LINC-complex_assoc"/>
</dbReference>
<feature type="coiled-coil region" evidence="6">
    <location>
        <begin position="4263"/>
        <end position="4323"/>
    </location>
</feature>
<evidence type="ECO:0000313" key="9">
    <source>
        <dbReference type="WBParaSite" id="maker-uti_cns_0002429-snap-gene-0.8-mRNA-1"/>
    </source>
</evidence>
<organism evidence="8 9">
    <name type="scientific">Macrostomum lignano</name>
    <dbReference type="NCBI Taxonomy" id="282301"/>
    <lineage>
        <taxon>Eukaryota</taxon>
        <taxon>Metazoa</taxon>
        <taxon>Spiralia</taxon>
        <taxon>Lophotrochozoa</taxon>
        <taxon>Platyhelminthes</taxon>
        <taxon>Rhabditophora</taxon>
        <taxon>Macrostomorpha</taxon>
        <taxon>Macrostomida</taxon>
        <taxon>Macrostomidae</taxon>
        <taxon>Macrostomum</taxon>
    </lineage>
</organism>
<feature type="coiled-coil region" evidence="6">
    <location>
        <begin position="1090"/>
        <end position="1208"/>
    </location>
</feature>
<feature type="coiled-coil region" evidence="6">
    <location>
        <begin position="2839"/>
        <end position="2936"/>
    </location>
</feature>
<keyword evidence="5" id="KW-0472">Membrane</keyword>
<feature type="coiled-coil region" evidence="6">
    <location>
        <begin position="384"/>
        <end position="437"/>
    </location>
</feature>
<evidence type="ECO:0000256" key="7">
    <source>
        <dbReference type="SAM" id="MobiDB-lite"/>
    </source>
</evidence>
<evidence type="ECO:0000256" key="3">
    <source>
        <dbReference type="ARBA" id="ARBA00022737"/>
    </source>
</evidence>
<evidence type="ECO:0000256" key="1">
    <source>
        <dbReference type="ARBA" id="ARBA00004370"/>
    </source>
</evidence>
<feature type="region of interest" description="Disordered" evidence="7">
    <location>
        <begin position="5377"/>
        <end position="5455"/>
    </location>
</feature>
<dbReference type="GO" id="GO:0034993">
    <property type="term" value="C:meiotic nuclear membrane microtubule tethering complex"/>
    <property type="evidence" value="ECO:0007669"/>
    <property type="project" value="TreeGrafter"/>
</dbReference>
<name>A0A1I8GND0_9PLAT</name>
<feature type="coiled-coil region" evidence="6">
    <location>
        <begin position="1020"/>
        <end position="1047"/>
    </location>
</feature>
<dbReference type="CDD" id="cd00176">
    <property type="entry name" value="SPEC"/>
    <property type="match status" value="2"/>
</dbReference>
<dbReference type="Proteomes" id="UP000095280">
    <property type="component" value="Unplaced"/>
</dbReference>
<proteinExistence type="predicted"/>
<feature type="coiled-coil region" evidence="6">
    <location>
        <begin position="490"/>
        <end position="551"/>
    </location>
</feature>
<feature type="compositionally biased region" description="Low complexity" evidence="7">
    <location>
        <begin position="5305"/>
        <end position="5314"/>
    </location>
</feature>
<dbReference type="GO" id="GO:0007097">
    <property type="term" value="P:nuclear migration"/>
    <property type="evidence" value="ECO:0007669"/>
    <property type="project" value="TreeGrafter"/>
</dbReference>
<feature type="region of interest" description="Disordered" evidence="7">
    <location>
        <begin position="3644"/>
        <end position="3664"/>
    </location>
</feature>
<dbReference type="InterPro" id="IPR018159">
    <property type="entry name" value="Spectrin/alpha-actinin"/>
</dbReference>
<dbReference type="GO" id="GO:0005640">
    <property type="term" value="C:nuclear outer membrane"/>
    <property type="evidence" value="ECO:0007669"/>
    <property type="project" value="TreeGrafter"/>
</dbReference>
<feature type="coiled-coil region" evidence="6">
    <location>
        <begin position="2338"/>
        <end position="2433"/>
    </location>
</feature>
<evidence type="ECO:0000256" key="2">
    <source>
        <dbReference type="ARBA" id="ARBA00022692"/>
    </source>
</evidence>
<dbReference type="PANTHER" id="PTHR47535:SF1">
    <property type="entry name" value="NESPRIN-1"/>
    <property type="match status" value="1"/>
</dbReference>
<dbReference type="GO" id="GO:0005737">
    <property type="term" value="C:cytoplasm"/>
    <property type="evidence" value="ECO:0007669"/>
    <property type="project" value="TreeGrafter"/>
</dbReference>
<evidence type="ECO:0000256" key="4">
    <source>
        <dbReference type="ARBA" id="ARBA00022989"/>
    </source>
</evidence>
<dbReference type="SUPFAM" id="SSF46966">
    <property type="entry name" value="Spectrin repeat"/>
    <property type="match status" value="24"/>
</dbReference>
<dbReference type="WBParaSite" id="maker-uti_cns_0002429-snap-gene-0.8-mRNA-1">
    <property type="protein sequence ID" value="maker-uti_cns_0002429-snap-gene-0.8-mRNA-1"/>
    <property type="gene ID" value="maker-uti_cns_0002429-snap-gene-0.8"/>
</dbReference>
<feature type="compositionally biased region" description="Low complexity" evidence="7">
    <location>
        <begin position="4466"/>
        <end position="4485"/>
    </location>
</feature>
<feature type="region of interest" description="Disordered" evidence="7">
    <location>
        <begin position="4398"/>
        <end position="4417"/>
    </location>
</feature>
<feature type="coiled-coil region" evidence="6">
    <location>
        <begin position="958"/>
        <end position="995"/>
    </location>
</feature>
<protein>
    <submittedName>
        <fullName evidence="9">AAA_5 domain-containing protein</fullName>
    </submittedName>
</protein>
<evidence type="ECO:0000256" key="6">
    <source>
        <dbReference type="SAM" id="Coils"/>
    </source>
</evidence>
<evidence type="ECO:0000256" key="5">
    <source>
        <dbReference type="ARBA" id="ARBA00023136"/>
    </source>
</evidence>
<feature type="compositionally biased region" description="Polar residues" evidence="7">
    <location>
        <begin position="3605"/>
        <end position="3622"/>
    </location>
</feature>
<feature type="coiled-coil region" evidence="6">
    <location>
        <begin position="1921"/>
        <end position="2000"/>
    </location>
</feature>
<feature type="coiled-coil region" evidence="6">
    <location>
        <begin position="159"/>
        <end position="189"/>
    </location>
</feature>
<keyword evidence="3" id="KW-0677">Repeat</keyword>
<feature type="coiled-coil region" evidence="6">
    <location>
        <begin position="5229"/>
        <end position="5266"/>
    </location>
</feature>
<feature type="region of interest" description="Disordered" evidence="7">
    <location>
        <begin position="1476"/>
        <end position="1499"/>
    </location>
</feature>
<feature type="compositionally biased region" description="Polar residues" evidence="7">
    <location>
        <begin position="5293"/>
        <end position="5304"/>
    </location>
</feature>
<feature type="coiled-coil region" evidence="6">
    <location>
        <begin position="3319"/>
        <end position="3346"/>
    </location>
</feature>
<reference evidence="9" key="1">
    <citation type="submission" date="2016-11" db="UniProtKB">
        <authorList>
            <consortium name="WormBaseParasite"/>
        </authorList>
    </citation>
    <scope>IDENTIFICATION</scope>
</reference>
<feature type="region of interest" description="Disordered" evidence="7">
    <location>
        <begin position="4461"/>
        <end position="4488"/>
    </location>
</feature>
<feature type="coiled-coil region" evidence="6">
    <location>
        <begin position="590"/>
        <end position="640"/>
    </location>
</feature>
<feature type="coiled-coil region" evidence="6">
    <location>
        <begin position="5148"/>
        <end position="5175"/>
    </location>
</feature>
<feature type="region of interest" description="Disordered" evidence="7">
    <location>
        <begin position="3597"/>
        <end position="3622"/>
    </location>
</feature>
<keyword evidence="8" id="KW-1185">Reference proteome</keyword>
<feature type="compositionally biased region" description="Low complexity" evidence="7">
    <location>
        <begin position="5111"/>
        <end position="5127"/>
    </location>
</feature>
<feature type="region of interest" description="Disordered" evidence="7">
    <location>
        <begin position="5274"/>
        <end position="5316"/>
    </location>
</feature>
<feature type="coiled-coil region" evidence="6">
    <location>
        <begin position="690"/>
        <end position="764"/>
    </location>
</feature>
<evidence type="ECO:0000313" key="8">
    <source>
        <dbReference type="Proteomes" id="UP000095280"/>
    </source>
</evidence>
<feature type="coiled-coil region" evidence="6">
    <location>
        <begin position="4529"/>
        <end position="4563"/>
    </location>
</feature>
<feature type="coiled-coil region" evidence="6">
    <location>
        <begin position="2773"/>
        <end position="2814"/>
    </location>
</feature>
<feature type="coiled-coil region" evidence="6">
    <location>
        <begin position="3152"/>
        <end position="3281"/>
    </location>
</feature>
<dbReference type="GO" id="GO:0008285">
    <property type="term" value="P:negative regulation of cell population proliferation"/>
    <property type="evidence" value="ECO:0007669"/>
    <property type="project" value="TreeGrafter"/>
</dbReference>
<feature type="region of interest" description="Disordered" evidence="7">
    <location>
        <begin position="4136"/>
        <end position="4155"/>
    </location>
</feature>
<comment type="subcellular location">
    <subcellularLocation>
        <location evidence="1">Membrane</location>
    </subcellularLocation>
</comment>
<accession>A0A1I8GND0</accession>
<dbReference type="PANTHER" id="PTHR47535">
    <property type="entry name" value="MUSCLE-SPECIFIC PROTEIN 300 KDA, ISOFORM G"/>
    <property type="match status" value="1"/>
</dbReference>
<keyword evidence="6" id="KW-0175">Coiled coil</keyword>
<feature type="region of interest" description="Disordered" evidence="7">
    <location>
        <begin position="5103"/>
        <end position="5127"/>
    </location>
</feature>
<dbReference type="GO" id="GO:0051015">
    <property type="term" value="F:actin filament binding"/>
    <property type="evidence" value="ECO:0007669"/>
    <property type="project" value="TreeGrafter"/>
</dbReference>
<dbReference type="InterPro" id="IPR002017">
    <property type="entry name" value="Spectrin_repeat"/>
</dbReference>
<feature type="coiled-coil region" evidence="6">
    <location>
        <begin position="4995"/>
        <end position="5033"/>
    </location>
</feature>
<dbReference type="SMART" id="SM00150">
    <property type="entry name" value="SPEC"/>
    <property type="match status" value="29"/>
</dbReference>
<dbReference type="Pfam" id="PF00435">
    <property type="entry name" value="Spectrin"/>
    <property type="match status" value="2"/>
</dbReference>
<feature type="coiled-coil region" evidence="6">
    <location>
        <begin position="1243"/>
        <end position="1324"/>
    </location>
</feature>
<feature type="compositionally biased region" description="Basic and acidic residues" evidence="7">
    <location>
        <begin position="4406"/>
        <end position="4417"/>
    </location>
</feature>
<feature type="coiled-coil region" evidence="6">
    <location>
        <begin position="2600"/>
        <end position="2640"/>
    </location>
</feature>
<keyword evidence="4" id="KW-1133">Transmembrane helix</keyword>
<sequence length="5455" mass="607452">GQFQEILTEAPKRKLRLTCRDLEDRLSRRLNEAGETLQQHQERFEACEPLNEILKDHEDYFFDSDFKPFCSQAVKDLMTSSEALCQLCPEEGSGPTERAEDLSDRLDGLMTMAEALQSKLKNLPEKWNNFNDKLKDINAFAKEAQELLDKLHNGESLSAEEYKATLERLQQLAKEIKEQQSNAEDARALFDELAPNSDPNDVEESQREMDEAFDALAALVPEIGETLQRAPVMARALDYRESVEAKKRLLDEADGQLGSEEPLNDKEAARRQLSELRELRARLLDSEKAAIAADLAEGDKLNRERHCPAFVAEKRADLDEKWRSANEAADERQKKLEAALGNWAGFIDCRDGVDRLLDEADAIADRSGNLPGGSDAIRGDIEVKERLLRRLSAGEAQLEELRRLAELLKADASPEKAAELDDMVQEAEARLSDASAKVFGQVGDLRDKDRQWRQLYDDLDGFEASMKDREALMDRAADRSLNPEERHALAQDLADSVRAAMEQLEKLEAGSRELIDSAELNDETERTRARLERLRNRLEELQISSDERAKETAQGLEEYEAMTLNADKLTGFLQSAEEYLASSVPKVTTLEELETLCDEQTEFLAEKEKLAEAVKELDQLALSFRDNQELRRKHKELKDRWDAVGTDAEKRTAKLRAIKDAWHEYDEEKHQFQEKLKEFEEMYDEDPERLQEKLDAVQELKLQLAEHEDKLDSLSTQLNGLRPDLTEAGAQELQDGQDALEKRVRDMADQLEQRRQSLDDLMAERAKTVADAEALRQWAERCLSRHERWSEVQASKVPEVLAHLKAMEAEIETKRLAMEHLGGLVADYLEKSPTDAYEIHSAFSEAESRYSRLCDLTRDRTRLCEDWLRLESLQSETAKELRRIETQLGAFGVGESEIEELQQQLEACKTSVTDFTGQSEELDELMERAEMRILKRGKDGKEEPLSFADLLSKALQGVEEAETAMQEKRQLAQEAAQAMEDMREVENTLLDYLKNFCSQLSELEFDPPSRAGANKIMLKLDLMDEELKTHQDDLNELKAIAKELAAKDASKSVSAQEVLSRTQDAWRESEDMLAEKYRLAKALLDSTQAYEDKRKTVQDLLEKLDDMRSRDMSSASPEEARKWLEEVRQAEAELAAAQKDLDAMQHRAGQICREAKDFAGFDQQKLLSEADELADESRQLADELQEKRKQLEQQVDLWDAVNDQEEELNAWLEANQRRLDETAEGLADTATAKDRLARYHDERAEFQAKRDALADLIDRLEAANGGQPIESLRELLASMDARLAEMDASAEDLAGRVEEFEATRDGLEDELREADERAKRLKESLRDCDNPVGPEAELAERLKLLRQQVRPELDEASATADSLLARAEELSEKFATPASKRLLRDAQTVAKRTSGLGDLAGAAEERLRRGLESRNAERQRDFDAWLASAKEAAEWTPAADKAAVDAQLAILEEALSSLGDGESKLNDLRASTDLLLEISPPDSESATEDFVRSRDESEDNFQALGDSLTSEKDRLLQLKDQLEELAANESSLRSWFAAAENELKSAQALAATPEDKEQQAERLRSLQTEAADRQADFQALMDKAKSISDATGDARPLSTVAEFQDRFRKLSQSVSESMEEAEARAEDHRVFLERLSAANDWLATAVESLDEVIAMPDGDRDGLQMKLGQLKAALDSKDEGSGIVMQAQQEAEKVLPKSDAAGRETVRQDTADLRQRFDDWSERGAELERRLEAALMQWSDYDDNYQQLVRWLKEVEYTVTSDLKLKANLPDKRGQLQFYRARLHDISSHEPILGVVTERGQQLSAPSVLAKLNQLRNRFNDSQGAAKKNVKLCEDMVEQHQAYQDAFQMASDWLHASKEKVAHCDDGQSDRAALEAKIDRIATLASGLQDGEVKVTQALKEGEKTLQQTADSGQEVIKKEMDWLDRGLEEVKAKCEDMQREFEQQIADLDSFEAHYDELFQLAKEKEADLKEASGLQANAQEKRDQLTGLEQLASELADRAPDFDALLAESHRLQDARLSQQGSQLSSRFNGLRAAVEDAVANAKRQTAEHEAFNTAVEELVSTLDSLAVRCDQAYNEDEISPETLLTVQTALAALHEELQDVQPELAKVMEQAERLFTTTSPDGRDAIQEDTGHVRKLSDQVSEQLADSQAKVESQLQEVALFKSTLGQLRQWLSGLQDRLEGPLATERQTLPDRRTQLQSHRTFQQELAGGEHRLEQLRSRLPRRCSEQEQADTDKISDDFAELQERSRELLQRREAALRALQQCEEARETAATQLAGAKEKLSAAADGGSDRAASQLRVDKLRELLESLPDVEEAAADFAKATDEAAGLVGEDQAAQLRAEESALEDELASVANDAETRLRDAQEAADQLGDLERAVDELTRLLRTADGQSREREQQPSASDKRRLADKMAELLSGIDELEALADKLNDIASPVQGRDPRLDQAVVQANSRLPALRTHLTESASRWNRLADEHEELDKRLEDFTEFLSNAESDRSDIGRRPAATKDEVEAKLREIAELRSRLLSSGDDLRSLCEAAETVISGTAPTGREQIKSQVKGFKEDSDALDASLEDEEQRLQAYLGQLVSFTDAKETLLDWLDAAEARLADADAEAEEADTLEAKKRRASELRALLQEIQSQHRPLELALDKAQSLQAAAAATTVSSDVAVDGSELNGFIQETSRRYDALKTEEQAADLQQAETGLQSAADWVATMRDKLTPALAAPAGERPRLANRLERLQELQSLRDDGERRLQACADAVRKATEAAAPESLRQRLRSELESVEADFREYCRECETAKADVEERLNRLREAEALESTLEAWLVEQERVVREAAAPRATLEEKSAQLNGLQAVCESASDREAEFAQLEAALEDLEASGSQSAINLLAKYQALQANSQQAAERCQAAIEEHQRLQARLADTEGEVAELEAEAAELEATCSVGELPERRRRVEALLAERKPTLQASLQELGAASAAAAASAGVGAAGHDQLRRETRRVKSSFDAVCERLVTLRRALEQRAAQADDIDGQLGRLADWIADARGRLEASAQPQDNLDARKQQLQACRALASELNSVAKQPAALNEQLESLATAGHVDTAPMSDRLNKLSDELDSLGTEVKAGLADCEEAVRELATYREARDEDTDWVASLADRVEFCAEFNGDRHALESRLERLKELAGGHSEAENRLAKLDELAEAARRRATREGAAAINSEVADLRQRWSQLAARAESLQSELRSRADAWADYEAAYRRCAAHIKTAESELKEAQELRATLEEKLTLAEQLANAAQVLDNSDTVGAEFADLAKQAAALASASRGESHVTGQANQLANRRAGLLEQLREVTSRLEDQAAQHRAFDAEVASFTNWLDDYEGRLAECQKAADRDAAQAALRTAGELLSEREEGFRRAQLVQDRLQPALAATAAPGREKLRSAAHSVQSRWDACASALGAARHRLEAALAQWMLYEEGAGQVERWSRELQEQLDRDSQEAAAAAPLADQWARLERLRGHQMAARSRQPAARSFAEKALTLAGGQAVANGEVAEVAPAGGAAQRLLDLADGYDRLASQLDERLREGERQLREARAFREALSEAQDWLTLAAERLGPTEETKSPQRAASPSSETALATDRSSLENGLASVRALLDQAPVGEQRLARAEERAGTSPAPDAARQETNRLRAAFDDLLVRCRAEAVRLQKAVDGWVAYDAAYAELKEWLSATEKRLQTEQLGASLDDKQKLADAQDRLSEEITAKLDEFRDLAQQSTRLLGEGGADLKVSTQLAKLLARYHGLAALARDHAQKLRSHAEDHAEFERNAGEAERWIADARERLASARQEPDDRYGLQRQRERLAELAMKREEGQVLVEAAAHWADKAERNTATQGREALRSQAQRVQAAWDSLVRELLETRATSEQRLQKWTELDDTVEKVTHWIKEREERLLTMSEPSQQQQDAALSTLHRLRELNQEVTAYEPVVQAAAERCRTMGRQEAGDQLPKSYSELRRCVQARLADTEAMAERRREFLQALQDQRAWLQRSRATLSGLQQEAKSAGDLAAVRRNLTQASALLSEAQGEAAEARMTRLRQLAAAAEATPEALECQEKVAGLRAQAAEICGSLERLAEQWEAFQTAYDALEAWLKEQQLPAAALQKQQQQPQTLGDTAEEKRQLAEQMQLRESQLRERQSEAEALAERARSLVELGADSRSTSGAAAQMVARVRSALDRSAERGRAAQAAAKQHSELDCALGELEQWMADCRERLSAATTDESPEQTEKSLAELQTELESGRARLRSTSELADRVLPATGASGAEQLRAALQRARREHEAAQLAVGDARANAEALSMARRDFQRQADQLGGWLADAEAKLATSAEAAASGAAQQQGLTERRAALERARVLQREAASQEAALRRLQERAAAAGGESRERATGLARRHEDLTSGLAQLAERLASSVTGQQEFQEAAERAATWLAQARSRLTQATGAPAESSAASTVSASSTAPPSRGDLDARAEQLANLRSDAGRTGQPLIDRLAAAAAALSKARAPNAAEAAEESDRLADEFRALVAEAEAAETRLAEASRQWRGFQEGWQRLADWLKDAEQKLRRGNEPAPNLDAKRRQAREFQVRPDGPWWISRWKALRFLSASSRQVCLLLRNQQKQPQQQQRKSVRFQVMSDEVHAKRPDLDKLQSLGTSLEQLTGNGQASAREANERLHQISSDIKAYEEAYEGTRQWIDQATQRLLNSSGCHGDASKLAEKRRTVREISDSMYEGENRLASVMEAGDRVLRTCDNPDSVRRQMDEMRADWSQLSKQVQQALTGLDKAATKLAEFGDLSGRLSGWLDDSERTLGQLTGSGQRFGEPTPEKREQYDRFKSLKNEVDRTEGDFDELQQLSDDLQAIGKQPDLDRQCKDLRYRYNQLKRSVGLKVEELGRAQQEQQAYQDGLQDCEKWILQASFRLMEQSCGQVPSLDEAQRAADAHAAACREIEEQRKVLDSVVRMGRKLAEDNNGNAELRQEIDGQLKTLEENYANLKETAENIKNNLKDNLQKWKSYRDLLQSTDRWLHSDLAAWWAGRDPAVTKSAEDAERQTQETRAMQTRLSQARTEVTAAGFKCEPRGGVGAPVGAGAGDASGDPLSPHFSATSSAAPTAAGTTAAALSMSRLAEKVSRDLDANMERVERRLSQLETQRDAWERVSAEADDLADWLRDREAEAGALTDIFAIERLRDEVAAKSVSHELAEAKPQLKSARDALLRRLDGMAAQKRQAEALEEERRQRQMAKELEMEELRLRVSKARMTSAAPSGDGAGDGSPHWDQQTQTPCHQGTQTAKKQQAASAMDLTDSALFDRPVRDIELRNSGGGSGISRRLWPYHSTWDTSYKEDPIESLRRTLADMEARGISSAQQLRQPLRPQSAVPPPRASTPSLTRSDAFNDVLASARGESVRRSAPSPALSAGGGGRRAASATRRPPSRHRDRS</sequence>
<feature type="coiled-coil region" evidence="6">
    <location>
        <begin position="2243"/>
        <end position="2284"/>
    </location>
</feature>
<dbReference type="Gene3D" id="1.20.58.60">
    <property type="match status" value="20"/>
</dbReference>